<gene>
    <name evidence="1" type="ORF">YSA_04771</name>
</gene>
<reference evidence="1 2" key="1">
    <citation type="journal article" date="2012" name="J. Bacteriol.">
        <title>Complete Genome Sequence of the Naphthalene-Degrading Pseudomonas putida Strain ND6.</title>
        <authorList>
            <person name="Li S."/>
            <person name="Zhao H."/>
            <person name="Li Y."/>
            <person name="Niu S."/>
            <person name="Cai B."/>
        </authorList>
    </citation>
    <scope>NUCLEOTIDE SEQUENCE [LARGE SCALE GENOMIC DNA]</scope>
    <source>
        <strain evidence="1 2">ND6</strain>
    </source>
</reference>
<dbReference type="Proteomes" id="UP000005268">
    <property type="component" value="Chromosome"/>
</dbReference>
<protein>
    <submittedName>
        <fullName evidence="1">Uncharacterized protein</fullName>
    </submittedName>
</protein>
<evidence type="ECO:0000313" key="1">
    <source>
        <dbReference type="EMBL" id="AFK69352.1"/>
    </source>
</evidence>
<dbReference type="KEGG" id="ppi:YSA_04771"/>
<evidence type="ECO:0000313" key="2">
    <source>
        <dbReference type="Proteomes" id="UP000005268"/>
    </source>
</evidence>
<name>I3UV31_PSEPU</name>
<dbReference type="HOGENOM" id="CLU_2846521_0_0_6"/>
<sequence length="65" mass="7082">MKIGQSQALFRPLNRLVEVVLPVAVTAYLDWQIVLGVNFWGDGANGSVEQLVNVLVSVRATGSRE</sequence>
<accession>I3UV31</accession>
<proteinExistence type="predicted"/>
<dbReference type="EMBL" id="CP003588">
    <property type="protein sequence ID" value="AFK69352.1"/>
    <property type="molecule type" value="Genomic_DNA"/>
</dbReference>
<dbReference type="AlphaFoldDB" id="I3UV31"/>
<organism evidence="1 2">
    <name type="scientific">Pseudomonas putida ND6</name>
    <dbReference type="NCBI Taxonomy" id="231023"/>
    <lineage>
        <taxon>Bacteria</taxon>
        <taxon>Pseudomonadati</taxon>
        <taxon>Pseudomonadota</taxon>
        <taxon>Gammaproteobacteria</taxon>
        <taxon>Pseudomonadales</taxon>
        <taxon>Pseudomonadaceae</taxon>
        <taxon>Pseudomonas</taxon>
    </lineage>
</organism>